<protein>
    <submittedName>
        <fullName evidence="1">Uncharacterized protein</fullName>
    </submittedName>
</protein>
<proteinExistence type="predicted"/>
<dbReference type="Proteomes" id="UP000261875">
    <property type="component" value="Chromosome"/>
</dbReference>
<accession>A0A2U8I3C8</accession>
<evidence type="ECO:0000313" key="1">
    <source>
        <dbReference type="EMBL" id="AWK13627.1"/>
    </source>
</evidence>
<reference evidence="1 2" key="1">
    <citation type="submission" date="2017-05" db="EMBL/GenBank/DDBJ databases">
        <title>Genome sequence of Candidatus Fukatsuia symbiotica and Candidatus Hamiltonella defensa from Acyrthosiphon pisum strain 5D.</title>
        <authorList>
            <person name="Patel V.A."/>
            <person name="Chevignon G."/>
            <person name="Russell J.A."/>
            <person name="Oliver K.M."/>
        </authorList>
    </citation>
    <scope>NUCLEOTIDE SEQUENCE [LARGE SCALE GENOMIC DNA]</scope>
    <source>
        <strain evidence="1 2">5D</strain>
    </source>
</reference>
<dbReference type="AlphaFoldDB" id="A0A2U8I3C8"/>
<gene>
    <name evidence="1" type="ORF">CCS41_02540</name>
</gene>
<dbReference type="KEGG" id="fsm:CCS41_02540"/>
<evidence type="ECO:0000313" key="2">
    <source>
        <dbReference type="Proteomes" id="UP000261875"/>
    </source>
</evidence>
<dbReference type="RefSeq" id="WP_119797161.1">
    <property type="nucleotide sequence ID" value="NZ_CP021659.1"/>
</dbReference>
<keyword evidence="2" id="KW-1185">Reference proteome</keyword>
<organism evidence="1 2">
    <name type="scientific">Candidatus Fukatsuia symbiotica</name>
    <dbReference type="NCBI Taxonomy" id="1878942"/>
    <lineage>
        <taxon>Bacteria</taxon>
        <taxon>Pseudomonadati</taxon>
        <taxon>Pseudomonadota</taxon>
        <taxon>Gammaproteobacteria</taxon>
        <taxon>Enterobacterales</taxon>
        <taxon>Yersiniaceae</taxon>
        <taxon>Candidatus Fukatsuia</taxon>
    </lineage>
</organism>
<dbReference type="EMBL" id="CP021659">
    <property type="protein sequence ID" value="AWK13627.1"/>
    <property type="molecule type" value="Genomic_DNA"/>
</dbReference>
<sequence length="59" mass="7372">MSNRQSRARKRELKDKVLEAKRNEKKNWFNRLRSWFKTKKSLNIDCHNILYSVIYIRFL</sequence>
<name>A0A2U8I3C8_9GAMM</name>
<dbReference type="STRING" id="1878942.GCA_900128755_00334"/>